<keyword evidence="2 4" id="KW-0808">Transferase</keyword>
<dbReference type="CDD" id="cd00609">
    <property type="entry name" value="AAT_like"/>
    <property type="match status" value="1"/>
</dbReference>
<dbReference type="PANTHER" id="PTHR43643">
    <property type="entry name" value="HISTIDINOL-PHOSPHATE AMINOTRANSFERASE 2"/>
    <property type="match status" value="1"/>
</dbReference>
<keyword evidence="3" id="KW-0663">Pyridoxal phosphate</keyword>
<evidence type="ECO:0000256" key="3">
    <source>
        <dbReference type="ARBA" id="ARBA00022898"/>
    </source>
</evidence>
<dbReference type="InterPro" id="IPR015422">
    <property type="entry name" value="PyrdxlP-dep_Trfase_small"/>
</dbReference>
<name>A0ABS2VJP8_STRAS</name>
<dbReference type="Pfam" id="PF00155">
    <property type="entry name" value="Aminotran_1_2"/>
    <property type="match status" value="1"/>
</dbReference>
<dbReference type="InterPro" id="IPR004838">
    <property type="entry name" value="NHTrfase_class1_PyrdxlP-BS"/>
</dbReference>
<dbReference type="EMBL" id="JAFFZS010000002">
    <property type="protein sequence ID" value="MBN0043316.1"/>
    <property type="molecule type" value="Genomic_DNA"/>
</dbReference>
<keyword evidence="1 4" id="KW-0032">Aminotransferase</keyword>
<evidence type="ECO:0000256" key="4">
    <source>
        <dbReference type="RuleBase" id="RU000481"/>
    </source>
</evidence>
<comment type="cofactor">
    <cofactor evidence="4">
        <name>pyridoxal 5'-phosphate</name>
        <dbReference type="ChEBI" id="CHEBI:597326"/>
    </cofactor>
</comment>
<evidence type="ECO:0000256" key="1">
    <source>
        <dbReference type="ARBA" id="ARBA00022576"/>
    </source>
</evidence>
<organism evidence="7 8">
    <name type="scientific">Streptomyces actuosus</name>
    <dbReference type="NCBI Taxonomy" id="1885"/>
    <lineage>
        <taxon>Bacteria</taxon>
        <taxon>Bacillati</taxon>
        <taxon>Actinomycetota</taxon>
        <taxon>Actinomycetes</taxon>
        <taxon>Kitasatosporales</taxon>
        <taxon>Streptomycetaceae</taxon>
        <taxon>Streptomyces</taxon>
    </lineage>
</organism>
<proteinExistence type="inferred from homology"/>
<feature type="region of interest" description="Disordered" evidence="5">
    <location>
        <begin position="1"/>
        <end position="24"/>
    </location>
</feature>
<sequence length="376" mass="39471">MTETGAPAPAGHGHHPHRLSHNELPQTPLADLDEALRPALREPHRYPDPYAGELAEAVARACAVPAGDIVVGPGSAALLQLVVQWVAPGHGEVIHARPSFDAYRLIVHCAGARPVEVPLRDHRHDLPRMLRSITPATRALIVCNPHNPTGTVAAAADLAAFLRAVPERVVVVLDEAYREFADPGATADGGALYRDLPNLVVLRSFSKAYGLAGLRVGYALTHPDTARTLLGRLLPFSVSSVAQAAARAALARGPEALRQAEHVVAERDRLTARLREQGWPVVPSAANFLWLPLGTGAEPFAEAAARHGLLVRAVPGEGVRTTVGGAAANDALLRFTAGRRPPTGTAPADGPDTRRTPAPAVGQATGPGRARGRPAA</sequence>
<evidence type="ECO:0000313" key="7">
    <source>
        <dbReference type="EMBL" id="MBN0043316.1"/>
    </source>
</evidence>
<dbReference type="Gene3D" id="3.90.1150.10">
    <property type="entry name" value="Aspartate Aminotransferase, domain 1"/>
    <property type="match status" value="1"/>
</dbReference>
<comment type="similarity">
    <text evidence="4">Belongs to the class-I pyridoxal-phosphate-dependent aminotransferase family.</text>
</comment>
<evidence type="ECO:0000313" key="8">
    <source>
        <dbReference type="Proteomes" id="UP000788262"/>
    </source>
</evidence>
<dbReference type="GO" id="GO:0008483">
    <property type="term" value="F:transaminase activity"/>
    <property type="evidence" value="ECO:0007669"/>
    <property type="project" value="UniProtKB-KW"/>
</dbReference>
<feature type="domain" description="Aminotransferase class I/classII large" evidence="6">
    <location>
        <begin position="19"/>
        <end position="323"/>
    </location>
</feature>
<comment type="caution">
    <text evidence="7">The sequence shown here is derived from an EMBL/GenBank/DDBJ whole genome shotgun (WGS) entry which is preliminary data.</text>
</comment>
<keyword evidence="8" id="KW-1185">Reference proteome</keyword>
<dbReference type="EC" id="2.6.1.-" evidence="4"/>
<dbReference type="Gene3D" id="3.40.640.10">
    <property type="entry name" value="Type I PLP-dependent aspartate aminotransferase-like (Major domain)"/>
    <property type="match status" value="1"/>
</dbReference>
<dbReference type="InterPro" id="IPR015421">
    <property type="entry name" value="PyrdxlP-dep_Trfase_major"/>
</dbReference>
<evidence type="ECO:0000259" key="6">
    <source>
        <dbReference type="Pfam" id="PF00155"/>
    </source>
</evidence>
<accession>A0ABS2VJP8</accession>
<gene>
    <name evidence="7" type="ORF">JS756_04230</name>
</gene>
<protein>
    <recommendedName>
        <fullName evidence="4">Aminotransferase</fullName>
        <ecNumber evidence="4">2.6.1.-</ecNumber>
    </recommendedName>
</protein>
<feature type="region of interest" description="Disordered" evidence="5">
    <location>
        <begin position="335"/>
        <end position="376"/>
    </location>
</feature>
<reference evidence="7 8" key="1">
    <citation type="submission" date="2021-02" db="EMBL/GenBank/DDBJ databases">
        <title>Whole genome sequencing of Streptomyces actuosus VRA1.</title>
        <authorList>
            <person name="Sen G."/>
            <person name="Sen A."/>
        </authorList>
    </citation>
    <scope>NUCLEOTIDE SEQUENCE [LARGE SCALE GENOMIC DNA]</scope>
    <source>
        <strain evidence="7 8">VRA1</strain>
    </source>
</reference>
<dbReference type="InterPro" id="IPR004839">
    <property type="entry name" value="Aminotransferase_I/II_large"/>
</dbReference>
<evidence type="ECO:0000256" key="5">
    <source>
        <dbReference type="SAM" id="MobiDB-lite"/>
    </source>
</evidence>
<dbReference type="InterPro" id="IPR050106">
    <property type="entry name" value="HistidinolP_aminotransfase"/>
</dbReference>
<dbReference type="InterPro" id="IPR015424">
    <property type="entry name" value="PyrdxlP-dep_Trfase"/>
</dbReference>
<feature type="compositionally biased region" description="Low complexity" evidence="5">
    <location>
        <begin position="1"/>
        <end position="11"/>
    </location>
</feature>
<dbReference type="RefSeq" id="WP_205381537.1">
    <property type="nucleotide sequence ID" value="NZ_JAFFZS010000002.1"/>
</dbReference>
<dbReference type="SUPFAM" id="SSF53383">
    <property type="entry name" value="PLP-dependent transferases"/>
    <property type="match status" value="1"/>
</dbReference>
<dbReference type="PANTHER" id="PTHR43643:SF3">
    <property type="entry name" value="HISTIDINOL-PHOSPHATE AMINOTRANSFERASE"/>
    <property type="match status" value="1"/>
</dbReference>
<dbReference type="PROSITE" id="PS00105">
    <property type="entry name" value="AA_TRANSFER_CLASS_1"/>
    <property type="match status" value="1"/>
</dbReference>
<dbReference type="Proteomes" id="UP000788262">
    <property type="component" value="Unassembled WGS sequence"/>
</dbReference>
<evidence type="ECO:0000256" key="2">
    <source>
        <dbReference type="ARBA" id="ARBA00022679"/>
    </source>
</evidence>